<comment type="cofactor">
    <cofactor evidence="2">
        <name>Zn(2+)</name>
        <dbReference type="ChEBI" id="CHEBI:29105"/>
    </cofactor>
    <text evidence="2">Binds 1 zinc ion per subunit.</text>
</comment>
<evidence type="ECO:0000256" key="1">
    <source>
        <dbReference type="ARBA" id="ARBA00010457"/>
    </source>
</evidence>
<keyword evidence="2" id="KW-0560">Oxidoreductase</keyword>
<dbReference type="RefSeq" id="WP_083416045.1">
    <property type="nucleotide sequence ID" value="NZ_FNYY01000008.1"/>
</dbReference>
<comment type="similarity">
    <text evidence="1 2">Belongs to the Cu-Zn superoxide dismutase family.</text>
</comment>
<keyword evidence="2" id="KW-0186">Copper</keyword>
<dbReference type="PROSITE" id="PS00087">
    <property type="entry name" value="SOD_CU_ZN_1"/>
    <property type="match status" value="1"/>
</dbReference>
<dbReference type="Gene3D" id="2.60.40.200">
    <property type="entry name" value="Superoxide dismutase, copper/zinc binding domain"/>
    <property type="match status" value="1"/>
</dbReference>
<evidence type="ECO:0000313" key="5">
    <source>
        <dbReference type="Proteomes" id="UP000182932"/>
    </source>
</evidence>
<dbReference type="CDD" id="cd00305">
    <property type="entry name" value="Cu-Zn_Superoxide_Dismutase"/>
    <property type="match status" value="1"/>
</dbReference>
<keyword evidence="5" id="KW-1185">Reference proteome</keyword>
<comment type="catalytic activity">
    <reaction evidence="2">
        <text>2 superoxide + 2 H(+) = H2O2 + O2</text>
        <dbReference type="Rhea" id="RHEA:20696"/>
        <dbReference type="ChEBI" id="CHEBI:15378"/>
        <dbReference type="ChEBI" id="CHEBI:15379"/>
        <dbReference type="ChEBI" id="CHEBI:16240"/>
        <dbReference type="ChEBI" id="CHEBI:18421"/>
        <dbReference type="EC" id="1.15.1.1"/>
    </reaction>
</comment>
<gene>
    <name evidence="4" type="ORF">SAMN04487940_10878</name>
</gene>
<evidence type="ECO:0000256" key="2">
    <source>
        <dbReference type="RuleBase" id="RU000393"/>
    </source>
</evidence>
<dbReference type="GO" id="GO:0004784">
    <property type="term" value="F:superoxide dismutase activity"/>
    <property type="evidence" value="ECO:0007669"/>
    <property type="project" value="UniProtKB-EC"/>
</dbReference>
<dbReference type="EMBL" id="FNYY01000008">
    <property type="protein sequence ID" value="SEJ63851.1"/>
    <property type="molecule type" value="Genomic_DNA"/>
</dbReference>
<dbReference type="PROSITE" id="PS00332">
    <property type="entry name" value="SOD_CU_ZN_2"/>
    <property type="match status" value="1"/>
</dbReference>
<dbReference type="GO" id="GO:0005507">
    <property type="term" value="F:copper ion binding"/>
    <property type="evidence" value="ECO:0007669"/>
    <property type="project" value="InterPro"/>
</dbReference>
<dbReference type="InterPro" id="IPR024134">
    <property type="entry name" value="SOD_Cu/Zn_/chaperone"/>
</dbReference>
<reference evidence="4 5" key="1">
    <citation type="submission" date="2016-10" db="EMBL/GenBank/DDBJ databases">
        <authorList>
            <person name="Varghese N."/>
            <person name="Submissions S."/>
        </authorList>
    </citation>
    <scope>NUCLEOTIDE SEQUENCE [LARGE SCALE GENOMIC DNA]</scope>
    <source>
        <strain evidence="4 5">FF3</strain>
    </source>
</reference>
<dbReference type="GeneID" id="80818747"/>
<accession>A0A975WAR8</accession>
<evidence type="ECO:0000259" key="3">
    <source>
        <dbReference type="Pfam" id="PF00080"/>
    </source>
</evidence>
<organism evidence="4 5">
    <name type="scientific">Marinovum algicola</name>
    <dbReference type="NCBI Taxonomy" id="42444"/>
    <lineage>
        <taxon>Bacteria</taxon>
        <taxon>Pseudomonadati</taxon>
        <taxon>Pseudomonadota</taxon>
        <taxon>Alphaproteobacteria</taxon>
        <taxon>Rhodobacterales</taxon>
        <taxon>Roseobacteraceae</taxon>
        <taxon>Marinovum</taxon>
    </lineage>
</organism>
<dbReference type="InterPro" id="IPR001424">
    <property type="entry name" value="SOD_Cu_Zn_dom"/>
</dbReference>
<evidence type="ECO:0000313" key="4">
    <source>
        <dbReference type="EMBL" id="SEJ63851.1"/>
    </source>
</evidence>
<dbReference type="Proteomes" id="UP000182932">
    <property type="component" value="Unassembled WGS sequence"/>
</dbReference>
<keyword evidence="2" id="KW-0479">Metal-binding</keyword>
<proteinExistence type="inferred from homology"/>
<sequence>MRLDPTDFSHPTAAGPLAAAAGEPARAVPFVGGLLLAGALCVSQAIPVAAQEADPAEQEVSFISAEGKDIGTATLTGTSYGVLISLDLRDLPPETWHGFHIHETGDCDPEDGFKSAGGHFSVSETNHGFLAEEAPHSGDMPNQWVAADGTLRAEVLNTYVILGGDRDNISGRALMLHAGADDYRSQPSGDAGARLACAVID</sequence>
<dbReference type="Pfam" id="PF00080">
    <property type="entry name" value="Sod_Cu"/>
    <property type="match status" value="1"/>
</dbReference>
<dbReference type="EC" id="1.15.1.1" evidence="2"/>
<comment type="caution">
    <text evidence="4">The sequence shown here is derived from an EMBL/GenBank/DDBJ whole genome shotgun (WGS) entry which is preliminary data.</text>
</comment>
<comment type="function">
    <text evidence="2">Destroys radicals which are normally produced within the cells and which are toxic to biological systems.</text>
</comment>
<dbReference type="AlphaFoldDB" id="A0A975WAR8"/>
<feature type="domain" description="Superoxide dismutase copper/zinc binding" evidence="3">
    <location>
        <begin position="71"/>
        <end position="200"/>
    </location>
</feature>
<dbReference type="PANTHER" id="PTHR10003">
    <property type="entry name" value="SUPEROXIDE DISMUTASE CU-ZN -RELATED"/>
    <property type="match status" value="1"/>
</dbReference>
<name>A0A975WAR8_9RHOB</name>
<keyword evidence="2" id="KW-0862">Zinc</keyword>
<protein>
    <recommendedName>
        <fullName evidence="2">Superoxide dismutase [Cu-Zn]</fullName>
        <ecNumber evidence="2">1.15.1.1</ecNumber>
    </recommendedName>
</protein>
<dbReference type="SUPFAM" id="SSF49329">
    <property type="entry name" value="Cu,Zn superoxide dismutase-like"/>
    <property type="match status" value="1"/>
</dbReference>
<dbReference type="InterPro" id="IPR018152">
    <property type="entry name" value="SOD_Cu/Zn_BS"/>
</dbReference>
<comment type="cofactor">
    <cofactor evidence="2">
        <name>Cu cation</name>
        <dbReference type="ChEBI" id="CHEBI:23378"/>
    </cofactor>
    <text evidence="2">Binds 1 copper ion per subunit.</text>
</comment>
<dbReference type="InterPro" id="IPR036423">
    <property type="entry name" value="SOD-like_Cu/Zn_dom_sf"/>
</dbReference>